<dbReference type="Proteomes" id="UP000299102">
    <property type="component" value="Unassembled WGS sequence"/>
</dbReference>
<dbReference type="AlphaFoldDB" id="A0A4C1ZHB4"/>
<proteinExistence type="predicted"/>
<accession>A0A4C1ZHB4</accession>
<comment type="caution">
    <text evidence="1">The sequence shown here is derived from an EMBL/GenBank/DDBJ whole genome shotgun (WGS) entry which is preliminary data.</text>
</comment>
<protein>
    <submittedName>
        <fullName evidence="1">Uncharacterized protein</fullName>
    </submittedName>
</protein>
<sequence>MLDTAIESDCAIGKETHKIGIENKTKSELTEKSERRYNIGFVSMIGRPLDNEESIIFQCGRRRGRRLVLNKDVNLFGDKSTLLSLEAVKKSNFEANAIKRYSRLCRKFSTLARESKPTGYFP</sequence>
<name>A0A4C1ZHB4_EUMVA</name>
<keyword evidence="2" id="KW-1185">Reference proteome</keyword>
<gene>
    <name evidence="1" type="ORF">EVAR_83538_1</name>
</gene>
<evidence type="ECO:0000313" key="2">
    <source>
        <dbReference type="Proteomes" id="UP000299102"/>
    </source>
</evidence>
<reference evidence="1 2" key="1">
    <citation type="journal article" date="2019" name="Commun. Biol.">
        <title>The bagworm genome reveals a unique fibroin gene that provides high tensile strength.</title>
        <authorList>
            <person name="Kono N."/>
            <person name="Nakamura H."/>
            <person name="Ohtoshi R."/>
            <person name="Tomita M."/>
            <person name="Numata K."/>
            <person name="Arakawa K."/>
        </authorList>
    </citation>
    <scope>NUCLEOTIDE SEQUENCE [LARGE SCALE GENOMIC DNA]</scope>
</reference>
<organism evidence="1 2">
    <name type="scientific">Eumeta variegata</name>
    <name type="common">Bagworm moth</name>
    <name type="synonym">Eumeta japonica</name>
    <dbReference type="NCBI Taxonomy" id="151549"/>
    <lineage>
        <taxon>Eukaryota</taxon>
        <taxon>Metazoa</taxon>
        <taxon>Ecdysozoa</taxon>
        <taxon>Arthropoda</taxon>
        <taxon>Hexapoda</taxon>
        <taxon>Insecta</taxon>
        <taxon>Pterygota</taxon>
        <taxon>Neoptera</taxon>
        <taxon>Endopterygota</taxon>
        <taxon>Lepidoptera</taxon>
        <taxon>Glossata</taxon>
        <taxon>Ditrysia</taxon>
        <taxon>Tineoidea</taxon>
        <taxon>Psychidae</taxon>
        <taxon>Oiketicinae</taxon>
        <taxon>Eumeta</taxon>
    </lineage>
</organism>
<evidence type="ECO:0000313" key="1">
    <source>
        <dbReference type="EMBL" id="GBP85925.1"/>
    </source>
</evidence>
<dbReference type="EMBL" id="BGZK01001768">
    <property type="protein sequence ID" value="GBP85925.1"/>
    <property type="molecule type" value="Genomic_DNA"/>
</dbReference>